<dbReference type="STRING" id="1715989.NITINOP_1841"/>
<dbReference type="RefSeq" id="WP_062484762.1">
    <property type="nucleotide sequence ID" value="NZ_LN885086.1"/>
</dbReference>
<feature type="domain" description="Oxidoreductase molybdopterin-binding" evidence="1">
    <location>
        <begin position="76"/>
        <end position="223"/>
    </location>
</feature>
<dbReference type="PANTHER" id="PTHR19372">
    <property type="entry name" value="SULFITE REDUCTASE"/>
    <property type="match status" value="1"/>
</dbReference>
<dbReference type="Pfam" id="PF00174">
    <property type="entry name" value="Oxidored_molyb"/>
    <property type="match status" value="1"/>
</dbReference>
<dbReference type="SUPFAM" id="SSF81296">
    <property type="entry name" value="E set domains"/>
    <property type="match status" value="1"/>
</dbReference>
<gene>
    <name evidence="3" type="ORF">NITINOP_1841</name>
</gene>
<dbReference type="GO" id="GO:0043546">
    <property type="term" value="F:molybdopterin cofactor binding"/>
    <property type="evidence" value="ECO:0007669"/>
    <property type="project" value="TreeGrafter"/>
</dbReference>
<dbReference type="Pfam" id="PF03404">
    <property type="entry name" value="Mo-co_dimer"/>
    <property type="match status" value="1"/>
</dbReference>
<name>A0A0S4KU49_9BACT</name>
<evidence type="ECO:0000313" key="3">
    <source>
        <dbReference type="EMBL" id="CUQ66816.1"/>
    </source>
</evidence>
<dbReference type="PANTHER" id="PTHR19372:SF7">
    <property type="entry name" value="SULFITE OXIDASE, MITOCHONDRIAL"/>
    <property type="match status" value="1"/>
</dbReference>
<organism evidence="3 4">
    <name type="scientific">Candidatus Nitrospira inopinata</name>
    <dbReference type="NCBI Taxonomy" id="1715989"/>
    <lineage>
        <taxon>Bacteria</taxon>
        <taxon>Pseudomonadati</taxon>
        <taxon>Nitrospirota</taxon>
        <taxon>Nitrospiria</taxon>
        <taxon>Nitrospirales</taxon>
        <taxon>Nitrospiraceae</taxon>
        <taxon>Nitrospira</taxon>
    </lineage>
</organism>
<dbReference type="InterPro" id="IPR036374">
    <property type="entry name" value="OxRdtase_Mopterin-bd_sf"/>
</dbReference>
<dbReference type="Proteomes" id="UP000066284">
    <property type="component" value="Chromosome 1"/>
</dbReference>
<evidence type="ECO:0000313" key="4">
    <source>
        <dbReference type="Proteomes" id="UP000066284"/>
    </source>
</evidence>
<proteinExistence type="predicted"/>
<dbReference type="InterPro" id="IPR006311">
    <property type="entry name" value="TAT_signal"/>
</dbReference>
<dbReference type="EMBL" id="LN885086">
    <property type="protein sequence ID" value="CUQ66816.1"/>
    <property type="molecule type" value="Genomic_DNA"/>
</dbReference>
<evidence type="ECO:0000259" key="2">
    <source>
        <dbReference type="Pfam" id="PF03404"/>
    </source>
</evidence>
<dbReference type="GO" id="GO:0008482">
    <property type="term" value="F:sulfite oxidase activity"/>
    <property type="evidence" value="ECO:0007669"/>
    <property type="project" value="TreeGrafter"/>
</dbReference>
<accession>A0A0S4KU49</accession>
<dbReference type="PROSITE" id="PS51318">
    <property type="entry name" value="TAT"/>
    <property type="match status" value="1"/>
</dbReference>
<reference evidence="4" key="1">
    <citation type="submission" date="2015-09" db="EMBL/GenBank/DDBJ databases">
        <authorList>
            <person name="Daims H."/>
        </authorList>
    </citation>
    <scope>NUCLEOTIDE SEQUENCE [LARGE SCALE GENOMIC DNA]</scope>
</reference>
<keyword evidence="4" id="KW-1185">Reference proteome</keyword>
<dbReference type="OrthoDB" id="9778777at2"/>
<dbReference type="GO" id="GO:0020037">
    <property type="term" value="F:heme binding"/>
    <property type="evidence" value="ECO:0007669"/>
    <property type="project" value="TreeGrafter"/>
</dbReference>
<dbReference type="InterPro" id="IPR014756">
    <property type="entry name" value="Ig_E-set"/>
</dbReference>
<dbReference type="AlphaFoldDB" id="A0A0S4KU49"/>
<evidence type="ECO:0000259" key="1">
    <source>
        <dbReference type="Pfam" id="PF00174"/>
    </source>
</evidence>
<dbReference type="InterPro" id="IPR000572">
    <property type="entry name" value="OxRdtase_Mopterin-bd_dom"/>
</dbReference>
<dbReference type="SUPFAM" id="SSF56524">
    <property type="entry name" value="Oxidoreductase molybdopterin-binding domain"/>
    <property type="match status" value="1"/>
</dbReference>
<protein>
    <submittedName>
        <fullName evidence="3">Conserved exported protein</fullName>
    </submittedName>
</protein>
<dbReference type="Gene3D" id="2.60.40.650">
    <property type="match status" value="1"/>
</dbReference>
<dbReference type="PROSITE" id="PS51257">
    <property type="entry name" value="PROKAR_LIPOPROTEIN"/>
    <property type="match status" value="1"/>
</dbReference>
<feature type="domain" description="Moybdenum cofactor oxidoreductase dimerisation" evidence="2">
    <location>
        <begin position="238"/>
        <end position="326"/>
    </location>
</feature>
<dbReference type="GO" id="GO:0006790">
    <property type="term" value="P:sulfur compound metabolic process"/>
    <property type="evidence" value="ECO:0007669"/>
    <property type="project" value="TreeGrafter"/>
</dbReference>
<dbReference type="GO" id="GO:0030151">
    <property type="term" value="F:molybdenum ion binding"/>
    <property type="evidence" value="ECO:0007669"/>
    <property type="project" value="InterPro"/>
</dbReference>
<sequence>MSNAPRQDPWLWLRRRSFLKTIGLGAIAGLTGGCDAVGNIFGRMFAVPPRETTYFTPNSKFYVVNYADSAVSLSREVNVEQWRLHVKGEVKTPMSLGWRDILNRDSYDQVSTLMCIDTLPGGDSLGNATWRGISLKRLLQDAGADEETARDVVFRGIDGYDDSIPFSRAMQDDVMLAYLMNGEKLPKEHGFPLRLIVPGLYGIKNVKWIVEIEVYPGDYKGYWQRKGWTDDGTIKIFSRIDSPGHYQSLRGPEHRLRGIAFGGPHSVSKVELSFDAGKTWNDCDLEPPMSPYSWVIWNYIWRPTKPGKYQTVVRAWDTKGQLQIAEIVRPQPAGASGYHTIITDVVDVAPL</sequence>
<dbReference type="InterPro" id="IPR005066">
    <property type="entry name" value="MoCF_OxRdtse_dimer"/>
</dbReference>
<dbReference type="KEGG" id="nio:NITINOP_1841"/>
<dbReference type="Gene3D" id="3.90.420.10">
    <property type="entry name" value="Oxidoreductase, molybdopterin-binding domain"/>
    <property type="match status" value="1"/>
</dbReference>